<dbReference type="SUPFAM" id="SSF101898">
    <property type="entry name" value="NHL repeat"/>
    <property type="match status" value="1"/>
</dbReference>
<reference evidence="1" key="1">
    <citation type="submission" date="2021-02" db="EMBL/GenBank/DDBJ databases">
        <authorList>
            <person name="Dougan E. K."/>
            <person name="Rhodes N."/>
            <person name="Thang M."/>
            <person name="Chan C."/>
        </authorList>
    </citation>
    <scope>NUCLEOTIDE SEQUENCE</scope>
</reference>
<evidence type="ECO:0000313" key="1">
    <source>
        <dbReference type="EMBL" id="CAE7228720.1"/>
    </source>
</evidence>
<keyword evidence="2" id="KW-1185">Reference proteome</keyword>
<gene>
    <name evidence="1" type="primary">dnaK2</name>
    <name evidence="1" type="ORF">SNAT2548_LOCUS9131</name>
</gene>
<name>A0A812KE42_9DINO</name>
<dbReference type="EMBL" id="CAJNDS010000701">
    <property type="protein sequence ID" value="CAE7228720.1"/>
    <property type="molecule type" value="Genomic_DNA"/>
</dbReference>
<dbReference type="InterPro" id="IPR011042">
    <property type="entry name" value="6-blade_b-propeller_TolB-like"/>
</dbReference>
<proteinExistence type="predicted"/>
<sequence>MRTVFQSEYGLGGIAFSPAGPCLIVAVHSGHVLLEVPLKETRHHQCFDGVRHMSGSCKVVAGTGQAGPLVSGVPALHAAINNPLKVKVSKTGDVIFLEAGNRALRMLQQSTGKLITLSSAVDAPDGLALSPQGTAFIAEGRSSEVLQFRPSTSVEWNWGTCAGTGVCADPPSHSLVPNTAGIWPGLGQEQFYGAALATPLARPQGLCWVPGHGLLICDAQCHAVFLARRVDPWVWHRAIAVPRALAARGRAELLRGEDAVLALLLRLPDEEFRHVLSFWGEADGFLAGSEKFGS</sequence>
<organism evidence="1 2">
    <name type="scientific">Symbiodinium natans</name>
    <dbReference type="NCBI Taxonomy" id="878477"/>
    <lineage>
        <taxon>Eukaryota</taxon>
        <taxon>Sar</taxon>
        <taxon>Alveolata</taxon>
        <taxon>Dinophyceae</taxon>
        <taxon>Suessiales</taxon>
        <taxon>Symbiodiniaceae</taxon>
        <taxon>Symbiodinium</taxon>
    </lineage>
</organism>
<accession>A0A812KE42</accession>
<protein>
    <submittedName>
        <fullName evidence="1">DnaK2 protein</fullName>
    </submittedName>
</protein>
<dbReference type="Gene3D" id="2.120.10.30">
    <property type="entry name" value="TolB, C-terminal domain"/>
    <property type="match status" value="1"/>
</dbReference>
<dbReference type="OrthoDB" id="434689at2759"/>
<dbReference type="Proteomes" id="UP000604046">
    <property type="component" value="Unassembled WGS sequence"/>
</dbReference>
<comment type="caution">
    <text evidence="1">The sequence shown here is derived from an EMBL/GenBank/DDBJ whole genome shotgun (WGS) entry which is preliminary data.</text>
</comment>
<evidence type="ECO:0000313" key="2">
    <source>
        <dbReference type="Proteomes" id="UP000604046"/>
    </source>
</evidence>
<dbReference type="AlphaFoldDB" id="A0A812KE42"/>